<dbReference type="EMBL" id="MU006702">
    <property type="protein sequence ID" value="KAF2632694.1"/>
    <property type="molecule type" value="Genomic_DNA"/>
</dbReference>
<keyword evidence="2" id="KW-1185">Reference proteome</keyword>
<accession>A0ACB6SHE4</accession>
<evidence type="ECO:0000313" key="2">
    <source>
        <dbReference type="Proteomes" id="UP000799754"/>
    </source>
</evidence>
<sequence>MRASSHRAHVQCKPYDEHSTRLPTRVGTRDSDSVRLHISHEGEIRRYVTLSYCWGNERPLTTTKDNFQHHTEAVPLLLPKNFSDAKRVARALGVWYLWIDSICIIQDCDMAWNE</sequence>
<proteinExistence type="predicted"/>
<name>A0ACB6SHE4_9PLEO</name>
<dbReference type="Proteomes" id="UP000799754">
    <property type="component" value="Unassembled WGS sequence"/>
</dbReference>
<gene>
    <name evidence="1" type="ORF">BU25DRAFT_329521</name>
</gene>
<comment type="caution">
    <text evidence="1">The sequence shown here is derived from an EMBL/GenBank/DDBJ whole genome shotgun (WGS) entry which is preliminary data.</text>
</comment>
<evidence type="ECO:0000313" key="1">
    <source>
        <dbReference type="EMBL" id="KAF2632694.1"/>
    </source>
</evidence>
<reference evidence="1" key="1">
    <citation type="journal article" date="2020" name="Stud. Mycol.">
        <title>101 Dothideomycetes genomes: a test case for predicting lifestyles and emergence of pathogens.</title>
        <authorList>
            <person name="Haridas S."/>
            <person name="Albert R."/>
            <person name="Binder M."/>
            <person name="Bloem J."/>
            <person name="Labutti K."/>
            <person name="Salamov A."/>
            <person name="Andreopoulos B."/>
            <person name="Baker S."/>
            <person name="Barry K."/>
            <person name="Bills G."/>
            <person name="Bluhm B."/>
            <person name="Cannon C."/>
            <person name="Castanera R."/>
            <person name="Culley D."/>
            <person name="Daum C."/>
            <person name="Ezra D."/>
            <person name="Gonzalez J."/>
            <person name="Henrissat B."/>
            <person name="Kuo A."/>
            <person name="Liang C."/>
            <person name="Lipzen A."/>
            <person name="Lutzoni F."/>
            <person name="Magnuson J."/>
            <person name="Mondo S."/>
            <person name="Nolan M."/>
            <person name="Ohm R."/>
            <person name="Pangilinan J."/>
            <person name="Park H.-J."/>
            <person name="Ramirez L."/>
            <person name="Alfaro M."/>
            <person name="Sun H."/>
            <person name="Tritt A."/>
            <person name="Yoshinaga Y."/>
            <person name="Zwiers L.-H."/>
            <person name="Turgeon B."/>
            <person name="Goodwin S."/>
            <person name="Spatafora J."/>
            <person name="Crous P."/>
            <person name="Grigoriev I."/>
        </authorList>
    </citation>
    <scope>NUCLEOTIDE SEQUENCE</scope>
    <source>
        <strain evidence="1">CBS 525.71</strain>
    </source>
</reference>
<protein>
    <submittedName>
        <fullName evidence="1">HET-domain-containing protein</fullName>
    </submittedName>
</protein>
<organism evidence="1 2">
    <name type="scientific">Macroventuria anomochaeta</name>
    <dbReference type="NCBI Taxonomy" id="301207"/>
    <lineage>
        <taxon>Eukaryota</taxon>
        <taxon>Fungi</taxon>
        <taxon>Dikarya</taxon>
        <taxon>Ascomycota</taxon>
        <taxon>Pezizomycotina</taxon>
        <taxon>Dothideomycetes</taxon>
        <taxon>Pleosporomycetidae</taxon>
        <taxon>Pleosporales</taxon>
        <taxon>Pleosporineae</taxon>
        <taxon>Didymellaceae</taxon>
        <taxon>Macroventuria</taxon>
    </lineage>
</organism>